<feature type="compositionally biased region" description="Polar residues" evidence="1">
    <location>
        <begin position="377"/>
        <end position="406"/>
    </location>
</feature>
<name>A0ABR1LIA1_9PEZI</name>
<dbReference type="RefSeq" id="XP_066653654.1">
    <property type="nucleotide sequence ID" value="XM_066803162.1"/>
</dbReference>
<sequence length="569" mass="60871">MSLALTLTLSSSSSSQSPKKRWVFRLHCSLPWRVMVVGGGGGGGGTSTAVTVTVTVHANDRPLKHINPKGRPVKQCEHCQKARKNKSHHARCDCGPKKDKTKAEKAAHESENHHDGSVNLGSSLNFAANSTGCKCHSGEKCICGIKKEPGDLKLDTGFPKTGALLNKNKPRLTSAHSETTLTVFANGHHKPCHRMNNMAHTSGAPYKIPRHNTHHGSVHRSHDNLAEVYSKSMDPARRSVDSLNLTNSTFNFFPQQTNSESVPITPLAAGLDNDNAAYDPSKYAFDAQQQTAFAKMIAETTMAPSATVSESMPVNQYPWMNNVFQGQQYGMDSISTSPTGDLTPEYDFNNLSSAAADIHHNPYPWSAGDLPLDPNKLSDSLQPVSHSGESNRQSVPGMTTSSSGAQSEVGEPALFGDLDLSKIPQQPSFGEPPAYQLGSAAVSQQDLHQQMPNPINNSSHRQSLDLSYLSSSNSTAVGQQGMDVFGTSALDDPSLFQTAATTGSSGFNEGNFATTADFAVTLNSSQGGMSTTADDTAWMDLLSGGLNVNSFSVPIDPMNGRTGEFPPWL</sequence>
<comment type="caution">
    <text evidence="2">The sequence shown here is derived from an EMBL/GenBank/DDBJ whole genome shotgun (WGS) entry which is preliminary data.</text>
</comment>
<gene>
    <name evidence="2" type="ORF">J3D65DRAFT_669052</name>
</gene>
<accession>A0ABR1LIA1</accession>
<dbReference type="Proteomes" id="UP001360953">
    <property type="component" value="Unassembled WGS sequence"/>
</dbReference>
<reference evidence="2 3" key="1">
    <citation type="submission" date="2024-04" db="EMBL/GenBank/DDBJ databases">
        <title>Phyllosticta paracitricarpa is synonymous to the EU quarantine fungus P. citricarpa based on phylogenomic analyses.</title>
        <authorList>
            <consortium name="Lawrence Berkeley National Laboratory"/>
            <person name="Van ingen-buijs V.A."/>
            <person name="Van westerhoven A.C."/>
            <person name="Haridas S."/>
            <person name="Skiadas P."/>
            <person name="Martin F."/>
            <person name="Groenewald J.Z."/>
            <person name="Crous P.W."/>
            <person name="Seidl M.F."/>
        </authorList>
    </citation>
    <scope>NUCLEOTIDE SEQUENCE [LARGE SCALE GENOMIC DNA]</scope>
    <source>
        <strain evidence="2 3">CPC 17464</strain>
    </source>
</reference>
<evidence type="ECO:0000256" key="1">
    <source>
        <dbReference type="SAM" id="MobiDB-lite"/>
    </source>
</evidence>
<feature type="region of interest" description="Disordered" evidence="1">
    <location>
        <begin position="370"/>
        <end position="409"/>
    </location>
</feature>
<organism evidence="2 3">
    <name type="scientific">Phyllosticta citribraziliensis</name>
    <dbReference type="NCBI Taxonomy" id="989973"/>
    <lineage>
        <taxon>Eukaryota</taxon>
        <taxon>Fungi</taxon>
        <taxon>Dikarya</taxon>
        <taxon>Ascomycota</taxon>
        <taxon>Pezizomycotina</taxon>
        <taxon>Dothideomycetes</taxon>
        <taxon>Dothideomycetes incertae sedis</taxon>
        <taxon>Botryosphaeriales</taxon>
        <taxon>Phyllostictaceae</taxon>
        <taxon>Phyllosticta</taxon>
    </lineage>
</organism>
<evidence type="ECO:0000313" key="2">
    <source>
        <dbReference type="EMBL" id="KAK7534929.1"/>
    </source>
</evidence>
<evidence type="ECO:0000313" key="3">
    <source>
        <dbReference type="Proteomes" id="UP001360953"/>
    </source>
</evidence>
<evidence type="ECO:0008006" key="4">
    <source>
        <dbReference type="Google" id="ProtNLM"/>
    </source>
</evidence>
<keyword evidence="3" id="KW-1185">Reference proteome</keyword>
<dbReference type="PANTHER" id="PTHR28088">
    <property type="entry name" value="TRANSCRIPTIONAL ACTIVATOR HAA1-RELATED"/>
    <property type="match status" value="1"/>
</dbReference>
<dbReference type="GeneID" id="92036068"/>
<dbReference type="PANTHER" id="PTHR28088:SF5">
    <property type="entry name" value="TRANSCRIPTIONAL ACTIVATOR HAA1-RELATED"/>
    <property type="match status" value="1"/>
</dbReference>
<dbReference type="EMBL" id="JBBPEH010000008">
    <property type="protein sequence ID" value="KAK7534929.1"/>
    <property type="molecule type" value="Genomic_DNA"/>
</dbReference>
<dbReference type="InterPro" id="IPR051763">
    <property type="entry name" value="Copper_Homeo_Regul"/>
</dbReference>
<protein>
    <recommendedName>
        <fullName evidence="4">Copper-fist domain-containing protein</fullName>
    </recommendedName>
</protein>
<proteinExistence type="predicted"/>